<dbReference type="EMBL" id="CP043450">
    <property type="protein sequence ID" value="QEM10361.1"/>
    <property type="molecule type" value="Genomic_DNA"/>
</dbReference>
<keyword evidence="3" id="KW-1185">Reference proteome</keyword>
<protein>
    <submittedName>
        <fullName evidence="2">Beta-lactamase family protein</fullName>
    </submittedName>
</protein>
<evidence type="ECO:0000259" key="1">
    <source>
        <dbReference type="Pfam" id="PF00144"/>
    </source>
</evidence>
<dbReference type="Gene3D" id="3.40.710.10">
    <property type="entry name" value="DD-peptidase/beta-lactamase superfamily"/>
    <property type="match status" value="1"/>
</dbReference>
<dbReference type="InterPro" id="IPR012338">
    <property type="entry name" value="Beta-lactam/transpept-like"/>
</dbReference>
<gene>
    <name evidence="2" type="ORF">DEO27_010105</name>
</gene>
<sequence length="389" mass="43389">MPHTAMKNSIQYLYHKFGRSFLLIILASFAFCSSLNAQITTPNGKVISSAAMDSFLQKQMDSLQLPGLSIAFINKGKIVYHRAFGVTDIKTKTPIDEQSIFEAASLSKPVFTYWVMKLVDRGILSLDTSLYKYLPYPDIAQDERYKLITARMVLSHQSGLPNWRFNTADSALHVKPGALYLNFKPGTSFGYSGEGFLYLGKVVAHLLNLSIQNMEPVFEKEVAIPLQMAHSSYTANPYILKHKVRGHQDGHIDPANGLNWPVLPSMGIDSNTFNPAASLHTNALDYAAFIIALMKDKGLSPASIREMYRPQLNVPLPVDFRKAGYSTWGLGVAIEQNQSDTFYVHSGNNGNFQSAFLMDKARQSGYVFFTNCDHGNSFNEKLEAFLSLK</sequence>
<dbReference type="SUPFAM" id="SSF56601">
    <property type="entry name" value="beta-lactamase/transpeptidase-like"/>
    <property type="match status" value="1"/>
</dbReference>
<dbReference type="InterPro" id="IPR001466">
    <property type="entry name" value="Beta-lactam-related"/>
</dbReference>
<dbReference type="PANTHER" id="PTHR43283:SF18">
    <property type="match status" value="1"/>
</dbReference>
<evidence type="ECO:0000313" key="2">
    <source>
        <dbReference type="EMBL" id="QEM10361.1"/>
    </source>
</evidence>
<reference evidence="2" key="1">
    <citation type="submission" date="2019-08" db="EMBL/GenBank/DDBJ databases">
        <title>Comparative genome analysis confer to the adaptation heavy metal polluted environment.</title>
        <authorList>
            <person name="Li Y."/>
        </authorList>
    </citation>
    <scope>NUCLEOTIDE SEQUENCE [LARGE SCALE GENOMIC DNA]</scope>
    <source>
        <strain evidence="2">P1</strain>
    </source>
</reference>
<dbReference type="InterPro" id="IPR050789">
    <property type="entry name" value="Diverse_Enzym_Activities"/>
</dbReference>
<name>A0A5C1HZF1_9SPHI</name>
<dbReference type="KEGG" id="mrub:DEO27_010105"/>
<organism evidence="2 3">
    <name type="scientific">Mucilaginibacter rubeus</name>
    <dbReference type="NCBI Taxonomy" id="2027860"/>
    <lineage>
        <taxon>Bacteria</taxon>
        <taxon>Pseudomonadati</taxon>
        <taxon>Bacteroidota</taxon>
        <taxon>Sphingobacteriia</taxon>
        <taxon>Sphingobacteriales</taxon>
        <taxon>Sphingobacteriaceae</taxon>
        <taxon>Mucilaginibacter</taxon>
    </lineage>
</organism>
<dbReference type="AlphaFoldDB" id="A0A5C1HZF1"/>
<dbReference type="OrthoDB" id="1357763at2"/>
<dbReference type="PANTHER" id="PTHR43283">
    <property type="entry name" value="BETA-LACTAMASE-RELATED"/>
    <property type="match status" value="1"/>
</dbReference>
<feature type="domain" description="Beta-lactamase-related" evidence="1">
    <location>
        <begin position="53"/>
        <end position="381"/>
    </location>
</feature>
<dbReference type="Proteomes" id="UP000251402">
    <property type="component" value="Chromosome"/>
</dbReference>
<accession>A0A5C1HZF1</accession>
<dbReference type="Pfam" id="PF00144">
    <property type="entry name" value="Beta-lactamase"/>
    <property type="match status" value="1"/>
</dbReference>
<evidence type="ECO:0000313" key="3">
    <source>
        <dbReference type="Proteomes" id="UP000251402"/>
    </source>
</evidence>
<proteinExistence type="predicted"/>